<dbReference type="EMBL" id="FOYP01000001">
    <property type="protein sequence ID" value="SFR45180.1"/>
    <property type="molecule type" value="Genomic_DNA"/>
</dbReference>
<dbReference type="Pfam" id="PF00126">
    <property type="entry name" value="HTH_1"/>
    <property type="match status" value="1"/>
</dbReference>
<reference evidence="7" key="1">
    <citation type="submission" date="2016-10" db="EMBL/GenBank/DDBJ databases">
        <authorList>
            <person name="Varghese N."/>
            <person name="Submissions S."/>
        </authorList>
    </citation>
    <scope>NUCLEOTIDE SEQUENCE [LARGE SCALE GENOMIC DNA]</scope>
    <source>
        <strain evidence="7">DSM 26879</strain>
    </source>
</reference>
<gene>
    <name evidence="6" type="ORF">SAMN04488005_2112</name>
</gene>
<keyword evidence="2" id="KW-0805">Transcription regulation</keyword>
<dbReference type="PROSITE" id="PS50931">
    <property type="entry name" value="HTH_LYSR"/>
    <property type="match status" value="1"/>
</dbReference>
<dbReference type="SUPFAM" id="SSF46785">
    <property type="entry name" value="Winged helix' DNA-binding domain"/>
    <property type="match status" value="1"/>
</dbReference>
<dbReference type="Gene3D" id="3.40.190.290">
    <property type="match status" value="1"/>
</dbReference>
<sequence length="299" mass="32868">MNWQAISFDWNQVRAFLATAQEGSLSAAARALGSTQPTIGRQVAALEAELGVMLFERVGKTLVITNSGQDLLEHVQVMGDAASRISMVATSQSQSVSGRVSVTASDLFAAAYLPQILKTLRRTAPGLEIDIIASNHIEDLTRRDADIAVRNVRPTQPDLIARLIGHHKAGLFAAKSYLDERGRPQALGNLAGHDFIGVGDREELVTYLQMQGIHLTPSQIRYTADNGVVMWELMRAGLGITTMPNGIWPSVTDVEHILPDMEPLRFPMWLATHRELHTSRRIRIVYDALADALGKLPQY</sequence>
<evidence type="ECO:0000256" key="1">
    <source>
        <dbReference type="ARBA" id="ARBA00009437"/>
    </source>
</evidence>
<keyword evidence="3" id="KW-0238">DNA-binding</keyword>
<evidence type="ECO:0000259" key="5">
    <source>
        <dbReference type="PROSITE" id="PS50931"/>
    </source>
</evidence>
<dbReference type="InterPro" id="IPR000847">
    <property type="entry name" value="LysR_HTH_N"/>
</dbReference>
<dbReference type="Pfam" id="PF03466">
    <property type="entry name" value="LysR_substrate"/>
    <property type="match status" value="1"/>
</dbReference>
<evidence type="ECO:0000256" key="2">
    <source>
        <dbReference type="ARBA" id="ARBA00023015"/>
    </source>
</evidence>
<dbReference type="PRINTS" id="PR00039">
    <property type="entry name" value="HTHLYSR"/>
</dbReference>
<protein>
    <submittedName>
        <fullName evidence="6">Transcriptional regulator, LysR family</fullName>
    </submittedName>
</protein>
<dbReference type="GO" id="GO:0003700">
    <property type="term" value="F:DNA-binding transcription factor activity"/>
    <property type="evidence" value="ECO:0007669"/>
    <property type="project" value="InterPro"/>
</dbReference>
<dbReference type="Gene3D" id="1.10.10.10">
    <property type="entry name" value="Winged helix-like DNA-binding domain superfamily/Winged helix DNA-binding domain"/>
    <property type="match status" value="1"/>
</dbReference>
<dbReference type="InterPro" id="IPR036390">
    <property type="entry name" value="WH_DNA-bd_sf"/>
</dbReference>
<evidence type="ECO:0000313" key="6">
    <source>
        <dbReference type="EMBL" id="SFR45180.1"/>
    </source>
</evidence>
<dbReference type="InterPro" id="IPR036388">
    <property type="entry name" value="WH-like_DNA-bd_sf"/>
</dbReference>
<proteinExistence type="inferred from homology"/>
<organism evidence="6 7">
    <name type="scientific">Yoonia tamlensis</name>
    <dbReference type="NCBI Taxonomy" id="390270"/>
    <lineage>
        <taxon>Bacteria</taxon>
        <taxon>Pseudomonadati</taxon>
        <taxon>Pseudomonadota</taxon>
        <taxon>Alphaproteobacteria</taxon>
        <taxon>Rhodobacterales</taxon>
        <taxon>Paracoccaceae</taxon>
        <taxon>Yoonia</taxon>
    </lineage>
</organism>
<dbReference type="InterPro" id="IPR005119">
    <property type="entry name" value="LysR_subst-bd"/>
</dbReference>
<keyword evidence="7" id="KW-1185">Reference proteome</keyword>
<accession>A0A1I6GSN1</accession>
<dbReference type="PANTHER" id="PTHR30537">
    <property type="entry name" value="HTH-TYPE TRANSCRIPTIONAL REGULATOR"/>
    <property type="match status" value="1"/>
</dbReference>
<dbReference type="OrthoDB" id="9798121at2"/>
<dbReference type="GO" id="GO:0006351">
    <property type="term" value="P:DNA-templated transcription"/>
    <property type="evidence" value="ECO:0007669"/>
    <property type="project" value="TreeGrafter"/>
</dbReference>
<keyword evidence="4" id="KW-0804">Transcription</keyword>
<dbReference type="Proteomes" id="UP000199478">
    <property type="component" value="Unassembled WGS sequence"/>
</dbReference>
<dbReference type="SUPFAM" id="SSF53850">
    <property type="entry name" value="Periplasmic binding protein-like II"/>
    <property type="match status" value="1"/>
</dbReference>
<comment type="similarity">
    <text evidence="1">Belongs to the LysR transcriptional regulatory family.</text>
</comment>
<dbReference type="InterPro" id="IPR058163">
    <property type="entry name" value="LysR-type_TF_proteobact-type"/>
</dbReference>
<evidence type="ECO:0000256" key="3">
    <source>
        <dbReference type="ARBA" id="ARBA00023125"/>
    </source>
</evidence>
<dbReference type="GO" id="GO:0043565">
    <property type="term" value="F:sequence-specific DNA binding"/>
    <property type="evidence" value="ECO:0007669"/>
    <property type="project" value="TreeGrafter"/>
</dbReference>
<dbReference type="FunFam" id="1.10.10.10:FF:000001">
    <property type="entry name" value="LysR family transcriptional regulator"/>
    <property type="match status" value="1"/>
</dbReference>
<evidence type="ECO:0000313" key="7">
    <source>
        <dbReference type="Proteomes" id="UP000199478"/>
    </source>
</evidence>
<dbReference type="PANTHER" id="PTHR30537:SF3">
    <property type="entry name" value="TRANSCRIPTIONAL REGULATORY PROTEIN"/>
    <property type="match status" value="1"/>
</dbReference>
<dbReference type="AlphaFoldDB" id="A0A1I6GSN1"/>
<dbReference type="STRING" id="390270.SAMN04488005_2112"/>
<feature type="domain" description="HTH lysR-type" evidence="5">
    <location>
        <begin position="8"/>
        <end position="65"/>
    </location>
</feature>
<name>A0A1I6GSN1_9RHOB</name>
<evidence type="ECO:0000256" key="4">
    <source>
        <dbReference type="ARBA" id="ARBA00023163"/>
    </source>
</evidence>